<evidence type="ECO:0000256" key="1">
    <source>
        <dbReference type="SAM" id="MobiDB-lite"/>
    </source>
</evidence>
<organism evidence="2 3">
    <name type="scientific">Microbacterium invictum</name>
    <dbReference type="NCBI Taxonomy" id="515415"/>
    <lineage>
        <taxon>Bacteria</taxon>
        <taxon>Bacillati</taxon>
        <taxon>Actinomycetota</taxon>
        <taxon>Actinomycetes</taxon>
        <taxon>Micrococcales</taxon>
        <taxon>Microbacteriaceae</taxon>
        <taxon>Microbacterium</taxon>
    </lineage>
</organism>
<evidence type="ECO:0000313" key="3">
    <source>
        <dbReference type="Proteomes" id="UP001324533"/>
    </source>
</evidence>
<dbReference type="Gene3D" id="2.120.10.10">
    <property type="match status" value="1"/>
</dbReference>
<dbReference type="Proteomes" id="UP001324533">
    <property type="component" value="Chromosome"/>
</dbReference>
<dbReference type="EMBL" id="CP139779">
    <property type="protein sequence ID" value="WQB69893.1"/>
    <property type="molecule type" value="Genomic_DNA"/>
</dbReference>
<name>A0ABZ0V8E4_9MICO</name>
<protein>
    <recommendedName>
        <fullName evidence="4">Sialidase domain-containing protein</fullName>
    </recommendedName>
</protein>
<sequence length="434" mass="47581">MTEPDPSPAAADPVGDREPRDIRTGVDGIVLRLSPIERVTFRSFVDCNMAAAWVGDRFRIFPGKYGEDPVWGEARDLKIGEGAGVGDAFASEPEAFRTPVLPPNAPPGTPGLHGAIWFETVYQDPRDASGKTLYALYHNENYPETLPYDPATGEGMSDRDWPPGLKGDDSIQAAPRIGIMRSVDGGESWDDRGILLEDRDERMIRLPVNRNYCFPGGVGDPSAVASGDHLYVFFGEYAYPAPFDAATWSAEVEASGQCVSVARVALADLDDPAGAARRWDGEAFAAPWDAAGQPIRALQIDRESGGGAVSQGDERYYWGPSVSWNEHLGVWVMLMGRVDGAFWVGDSIFVSINPHADLGEGRNAQDWSPPVEVLRRPGHTLWYPALQPTDSEEDRSARRTSVRLGREARLFVKDITDTDADYVCDFAVEFVRET</sequence>
<feature type="region of interest" description="Disordered" evidence="1">
    <location>
        <begin position="1"/>
        <end position="21"/>
    </location>
</feature>
<dbReference type="InterPro" id="IPR036278">
    <property type="entry name" value="Sialidase_sf"/>
</dbReference>
<dbReference type="RefSeq" id="WP_322410021.1">
    <property type="nucleotide sequence ID" value="NZ_CP139779.1"/>
</dbReference>
<evidence type="ECO:0000313" key="2">
    <source>
        <dbReference type="EMBL" id="WQB69893.1"/>
    </source>
</evidence>
<evidence type="ECO:0008006" key="4">
    <source>
        <dbReference type="Google" id="ProtNLM"/>
    </source>
</evidence>
<gene>
    <name evidence="2" type="ORF">T9R20_14515</name>
</gene>
<proteinExistence type="predicted"/>
<accession>A0ABZ0V8E4</accession>
<reference evidence="2 3" key="1">
    <citation type="submission" date="2023-06" db="EMBL/GenBank/DDBJ databases">
        <title>Rock-solubilizing bacteria, Microbacterium invictum, promotes re-establishment of vegetation in rocky wasteland by accelerating rock bio-weathering and reshaping soil bacterial community.</title>
        <authorList>
            <person name="Liu C."/>
        </authorList>
    </citation>
    <scope>NUCLEOTIDE SEQUENCE [LARGE SCALE GENOMIC DNA]</scope>
    <source>
        <strain evidence="2 3">X-18</strain>
    </source>
</reference>
<keyword evidence="3" id="KW-1185">Reference proteome</keyword>
<dbReference type="SUPFAM" id="SSF50939">
    <property type="entry name" value="Sialidases"/>
    <property type="match status" value="1"/>
</dbReference>